<evidence type="ECO:0000256" key="9">
    <source>
        <dbReference type="ARBA" id="ARBA00023136"/>
    </source>
</evidence>
<dbReference type="EC" id="2.7.13.3" evidence="3"/>
<accession>A0ABT0U8Q3</accession>
<keyword evidence="4" id="KW-0597">Phosphoprotein</keyword>
<dbReference type="SMART" id="SM00086">
    <property type="entry name" value="PAC"/>
    <property type="match status" value="1"/>
</dbReference>
<dbReference type="InterPro" id="IPR004358">
    <property type="entry name" value="Sig_transdc_His_kin-like_C"/>
</dbReference>
<protein>
    <recommendedName>
        <fullName evidence="3">histidine kinase</fullName>
        <ecNumber evidence="3">2.7.13.3</ecNumber>
    </recommendedName>
</protein>
<dbReference type="InterPro" id="IPR005467">
    <property type="entry name" value="His_kinase_dom"/>
</dbReference>
<feature type="domain" description="PAS" evidence="13">
    <location>
        <begin position="384"/>
        <end position="429"/>
    </location>
</feature>
<evidence type="ECO:0000256" key="4">
    <source>
        <dbReference type="ARBA" id="ARBA00022553"/>
    </source>
</evidence>
<feature type="domain" description="PAC" evidence="14">
    <location>
        <begin position="432"/>
        <end position="484"/>
    </location>
</feature>
<dbReference type="SMART" id="SM00387">
    <property type="entry name" value="HATPase_c"/>
    <property type="match status" value="1"/>
</dbReference>
<evidence type="ECO:0000256" key="7">
    <source>
        <dbReference type="ARBA" id="ARBA00022777"/>
    </source>
</evidence>
<evidence type="ECO:0000256" key="6">
    <source>
        <dbReference type="ARBA" id="ARBA00022692"/>
    </source>
</evidence>
<keyword evidence="7" id="KW-0418">Kinase</keyword>
<dbReference type="NCBIfam" id="TIGR00229">
    <property type="entry name" value="sensory_box"/>
    <property type="match status" value="1"/>
</dbReference>
<dbReference type="InterPro" id="IPR000014">
    <property type="entry name" value="PAS"/>
</dbReference>
<evidence type="ECO:0000256" key="10">
    <source>
        <dbReference type="SAM" id="Coils"/>
    </source>
</evidence>
<dbReference type="PANTHER" id="PTHR43304:SF1">
    <property type="entry name" value="PAC DOMAIN-CONTAINING PROTEIN"/>
    <property type="match status" value="1"/>
</dbReference>
<feature type="domain" description="Histidine kinase" evidence="12">
    <location>
        <begin position="509"/>
        <end position="722"/>
    </location>
</feature>
<keyword evidence="17" id="KW-1185">Reference proteome</keyword>
<dbReference type="InterPro" id="IPR035965">
    <property type="entry name" value="PAS-like_dom_sf"/>
</dbReference>
<dbReference type="Pfam" id="PF08447">
    <property type="entry name" value="PAS_3"/>
    <property type="match status" value="1"/>
</dbReference>
<dbReference type="SUPFAM" id="SSF55874">
    <property type="entry name" value="ATPase domain of HSP90 chaperone/DNA topoisomerase II/histidine kinase"/>
    <property type="match status" value="1"/>
</dbReference>
<evidence type="ECO:0000259" key="15">
    <source>
        <dbReference type="PROSITE" id="PS50839"/>
    </source>
</evidence>
<evidence type="ECO:0000313" key="16">
    <source>
        <dbReference type="EMBL" id="MCM2372910.1"/>
    </source>
</evidence>
<evidence type="ECO:0000256" key="8">
    <source>
        <dbReference type="ARBA" id="ARBA00022989"/>
    </source>
</evidence>
<evidence type="ECO:0000259" key="13">
    <source>
        <dbReference type="PROSITE" id="PS50112"/>
    </source>
</evidence>
<dbReference type="InterPro" id="IPR001610">
    <property type="entry name" value="PAC"/>
</dbReference>
<dbReference type="PANTHER" id="PTHR43304">
    <property type="entry name" value="PHYTOCHROME-LIKE PROTEIN CPH1"/>
    <property type="match status" value="1"/>
</dbReference>
<dbReference type="PRINTS" id="PR00344">
    <property type="entry name" value="BCTRLSENSOR"/>
</dbReference>
<dbReference type="CDD" id="cd00082">
    <property type="entry name" value="HisKA"/>
    <property type="match status" value="1"/>
</dbReference>
<dbReference type="SUPFAM" id="SSF55785">
    <property type="entry name" value="PYP-like sensor domain (PAS domain)"/>
    <property type="match status" value="1"/>
</dbReference>
<keyword evidence="9 11" id="KW-0472">Membrane</keyword>
<evidence type="ECO:0000256" key="5">
    <source>
        <dbReference type="ARBA" id="ARBA00022679"/>
    </source>
</evidence>
<dbReference type="SMART" id="SM00091">
    <property type="entry name" value="PAS"/>
    <property type="match status" value="1"/>
</dbReference>
<evidence type="ECO:0000256" key="3">
    <source>
        <dbReference type="ARBA" id="ARBA00012438"/>
    </source>
</evidence>
<dbReference type="Gene3D" id="3.30.450.20">
    <property type="entry name" value="PAS domain"/>
    <property type="match status" value="1"/>
</dbReference>
<organism evidence="16 17">
    <name type="scientific">Aporhodopirellula aestuarii</name>
    <dbReference type="NCBI Taxonomy" id="2950107"/>
    <lineage>
        <taxon>Bacteria</taxon>
        <taxon>Pseudomonadati</taxon>
        <taxon>Planctomycetota</taxon>
        <taxon>Planctomycetia</taxon>
        <taxon>Pirellulales</taxon>
        <taxon>Pirellulaceae</taxon>
        <taxon>Aporhodopirellula</taxon>
    </lineage>
</organism>
<keyword evidence="5" id="KW-0808">Transferase</keyword>
<dbReference type="SMART" id="SM00388">
    <property type="entry name" value="HisKA"/>
    <property type="match status" value="1"/>
</dbReference>
<dbReference type="InterPro" id="IPR036097">
    <property type="entry name" value="HisK_dim/P_sf"/>
</dbReference>
<dbReference type="InterPro" id="IPR006189">
    <property type="entry name" value="CHASE_dom"/>
</dbReference>
<comment type="subcellular location">
    <subcellularLocation>
        <location evidence="2">Membrane</location>
    </subcellularLocation>
</comment>
<name>A0ABT0U8Q3_9BACT</name>
<dbReference type="InterPro" id="IPR013655">
    <property type="entry name" value="PAS_fold_3"/>
</dbReference>
<dbReference type="InterPro" id="IPR052162">
    <property type="entry name" value="Sensor_kinase/Photoreceptor"/>
</dbReference>
<dbReference type="CDD" id="cd00130">
    <property type="entry name" value="PAS"/>
    <property type="match status" value="1"/>
</dbReference>
<dbReference type="Gene3D" id="1.10.287.130">
    <property type="match status" value="1"/>
</dbReference>
<dbReference type="InterPro" id="IPR036890">
    <property type="entry name" value="HATPase_C_sf"/>
</dbReference>
<comment type="catalytic activity">
    <reaction evidence="1">
        <text>ATP + protein L-histidine = ADP + protein N-phospho-L-histidine.</text>
        <dbReference type="EC" id="2.7.13.3"/>
    </reaction>
</comment>
<dbReference type="Pfam" id="PF03924">
    <property type="entry name" value="CHASE"/>
    <property type="match status" value="1"/>
</dbReference>
<dbReference type="Gene3D" id="2.10.70.100">
    <property type="match status" value="1"/>
</dbReference>
<evidence type="ECO:0000256" key="1">
    <source>
        <dbReference type="ARBA" id="ARBA00000085"/>
    </source>
</evidence>
<sequence>MIKRVDQSNVRERLRRRGTFQWFHALTVVLSIGLTLFAWDYSRKQLQSKIQIQFDREAERIVGLVTERMQKYEEALLAASAFLEVDEREITRDRWRHYVDQIEIRERYPGINGLGVVLTVPRQNRDEFIAKQQLGHPDFRIYPEHDQPMLWPITQVVPERPNAAALGLDMAHETNRREAAEKARDSGLSQVTGPIVLVQDTQRTPGFLFFTPFYDIDFSTEMSLASETVRRARFEGLVYAPFLVRNLMRGTMERQKRSLGLRIIDGGDVLFDEHVESQSGFDPEPLLKKELTVPMYGRLWTFDLWSDLSFRKNASSSQPQTILWAGLLIDSLLIGMFLSISRASRKALKMADEMTQDLQSVSLATQANRIGIWDFDPITGKLEWDDAMFDLYGCSRDDFSGAYDAWQNCVHPDDREASNQAVQRALQGERSLDILFRVIHPDGTVRYLGGQGVVFRNDDGEAIRMLGANTDLTEQMKMLDERKQHLREIARANVELKRSNDELAQFAYVASHDLQAPLRRIVSLSQLLKDELGESLSEDAILFMSQIESSALSMRDLILDLLSYSQIESEKRTLVRCDVKALIDSAIENLSELIAECDGVVNCDDVPDINADPHQLIQLFQNLIGNSLKYRGDKPPLVRVSGVARPDATEYIVADNGIGIAPEHRKRVFGVFKRLHAESTYHGNGIGLAICKRIVDRLGGSIWIADSELGGTAFHISVPNVDFDSQEIR</sequence>
<dbReference type="Pfam" id="PF02518">
    <property type="entry name" value="HATPase_c"/>
    <property type="match status" value="1"/>
</dbReference>
<evidence type="ECO:0000256" key="2">
    <source>
        <dbReference type="ARBA" id="ARBA00004370"/>
    </source>
</evidence>
<dbReference type="EMBL" id="JAMQBK010000057">
    <property type="protein sequence ID" value="MCM2372910.1"/>
    <property type="molecule type" value="Genomic_DNA"/>
</dbReference>
<keyword evidence="6 11" id="KW-0812">Transmembrane</keyword>
<evidence type="ECO:0000313" key="17">
    <source>
        <dbReference type="Proteomes" id="UP001202961"/>
    </source>
</evidence>
<dbReference type="SMART" id="SM01079">
    <property type="entry name" value="CHASE"/>
    <property type="match status" value="1"/>
</dbReference>
<dbReference type="Pfam" id="PF00512">
    <property type="entry name" value="HisKA"/>
    <property type="match status" value="1"/>
</dbReference>
<dbReference type="Proteomes" id="UP001202961">
    <property type="component" value="Unassembled WGS sequence"/>
</dbReference>
<dbReference type="InterPro" id="IPR000700">
    <property type="entry name" value="PAS-assoc_C"/>
</dbReference>
<evidence type="ECO:0000256" key="11">
    <source>
        <dbReference type="SAM" id="Phobius"/>
    </source>
</evidence>
<dbReference type="Gene3D" id="3.30.450.350">
    <property type="entry name" value="CHASE domain"/>
    <property type="match status" value="1"/>
</dbReference>
<comment type="caution">
    <text evidence="16">The sequence shown here is derived from an EMBL/GenBank/DDBJ whole genome shotgun (WGS) entry which is preliminary data.</text>
</comment>
<reference evidence="16 17" key="1">
    <citation type="journal article" date="2022" name="Syst. Appl. Microbiol.">
        <title>Rhodopirellula aestuarii sp. nov., a novel member of the genus Rhodopirellula isolated from brackish sediments collected in the Tagus River estuary, Portugal.</title>
        <authorList>
            <person name="Vitorino I.R."/>
            <person name="Klimek D."/>
            <person name="Calusinska M."/>
            <person name="Lobo-da-Cunha A."/>
            <person name="Vasconcelos V."/>
            <person name="Lage O.M."/>
        </authorList>
    </citation>
    <scope>NUCLEOTIDE SEQUENCE [LARGE SCALE GENOMIC DNA]</scope>
    <source>
        <strain evidence="16 17">ICT_H3.1</strain>
    </source>
</reference>
<dbReference type="PROSITE" id="PS50839">
    <property type="entry name" value="CHASE"/>
    <property type="match status" value="1"/>
</dbReference>
<keyword evidence="8 11" id="KW-1133">Transmembrane helix</keyword>
<dbReference type="RefSeq" id="WP_250930543.1">
    <property type="nucleotide sequence ID" value="NZ_JAMQBK010000057.1"/>
</dbReference>
<dbReference type="SUPFAM" id="SSF47384">
    <property type="entry name" value="Homodimeric domain of signal transducing histidine kinase"/>
    <property type="match status" value="1"/>
</dbReference>
<evidence type="ECO:0000259" key="12">
    <source>
        <dbReference type="PROSITE" id="PS50109"/>
    </source>
</evidence>
<dbReference type="InterPro" id="IPR042240">
    <property type="entry name" value="CHASE_sf"/>
</dbReference>
<proteinExistence type="predicted"/>
<gene>
    <name evidence="16" type="ORF">NB063_20040</name>
</gene>
<dbReference type="PROSITE" id="PS50109">
    <property type="entry name" value="HIS_KIN"/>
    <property type="match status" value="1"/>
</dbReference>
<dbReference type="InterPro" id="IPR003594">
    <property type="entry name" value="HATPase_dom"/>
</dbReference>
<feature type="domain" description="CHASE" evidence="15">
    <location>
        <begin position="141"/>
        <end position="303"/>
    </location>
</feature>
<dbReference type="PROSITE" id="PS50112">
    <property type="entry name" value="PAS"/>
    <property type="match status" value="1"/>
</dbReference>
<feature type="transmembrane region" description="Helical" evidence="11">
    <location>
        <begin position="20"/>
        <end position="39"/>
    </location>
</feature>
<keyword evidence="10" id="KW-0175">Coiled coil</keyword>
<dbReference type="PROSITE" id="PS50113">
    <property type="entry name" value="PAC"/>
    <property type="match status" value="1"/>
</dbReference>
<dbReference type="InterPro" id="IPR003661">
    <property type="entry name" value="HisK_dim/P_dom"/>
</dbReference>
<evidence type="ECO:0000259" key="14">
    <source>
        <dbReference type="PROSITE" id="PS50113"/>
    </source>
</evidence>
<dbReference type="Gene3D" id="3.30.565.10">
    <property type="entry name" value="Histidine kinase-like ATPase, C-terminal domain"/>
    <property type="match status" value="1"/>
</dbReference>
<feature type="coiled-coil region" evidence="10">
    <location>
        <begin position="469"/>
        <end position="502"/>
    </location>
</feature>